<feature type="region of interest" description="Disordered" evidence="1">
    <location>
        <begin position="75"/>
        <end position="103"/>
    </location>
</feature>
<reference evidence="3 4" key="1">
    <citation type="journal article" date="2015" name="Biotechnol. Biofuels">
        <title>Enhanced degradation of softwood versus hardwood by the white-rot fungus Pycnoporus coccineus.</title>
        <authorList>
            <person name="Couturier M."/>
            <person name="Navarro D."/>
            <person name="Chevret D."/>
            <person name="Henrissat B."/>
            <person name="Piumi F."/>
            <person name="Ruiz-Duenas F.J."/>
            <person name="Martinez A.T."/>
            <person name="Grigoriev I.V."/>
            <person name="Riley R."/>
            <person name="Lipzen A."/>
            <person name="Berrin J.G."/>
            <person name="Master E.R."/>
            <person name="Rosso M.N."/>
        </authorList>
    </citation>
    <scope>NUCLEOTIDE SEQUENCE [LARGE SCALE GENOMIC DNA]</scope>
    <source>
        <strain evidence="3 4">BRFM310</strain>
    </source>
</reference>
<evidence type="ECO:0000313" key="3">
    <source>
        <dbReference type="EMBL" id="OSD02479.1"/>
    </source>
</evidence>
<gene>
    <name evidence="3" type="ORF">PYCCODRAFT_1477746</name>
</gene>
<dbReference type="OrthoDB" id="2751528at2759"/>
<accession>A0A1Y2IMY8</accession>
<evidence type="ECO:0000256" key="1">
    <source>
        <dbReference type="SAM" id="MobiDB-lite"/>
    </source>
</evidence>
<keyword evidence="4" id="KW-1185">Reference proteome</keyword>
<feature type="signal peptide" evidence="2">
    <location>
        <begin position="1"/>
        <end position="22"/>
    </location>
</feature>
<sequence>MRVPYLQIIALTFFRFLVTARAMPSGVGLSDLSSGSRAGNSLEGKGAQIGAALNPPIQELPLPVLQDRGLPVNVMQNTDDSHPLVPTDNYKTDVSRLAGGGQQ</sequence>
<evidence type="ECO:0000313" key="4">
    <source>
        <dbReference type="Proteomes" id="UP000193067"/>
    </source>
</evidence>
<dbReference type="AlphaFoldDB" id="A0A1Y2IMY8"/>
<evidence type="ECO:0000256" key="2">
    <source>
        <dbReference type="SAM" id="SignalP"/>
    </source>
</evidence>
<feature type="chain" id="PRO_5012056373" evidence="2">
    <location>
        <begin position="23"/>
        <end position="103"/>
    </location>
</feature>
<protein>
    <submittedName>
        <fullName evidence="3">Uncharacterized protein</fullName>
    </submittedName>
</protein>
<dbReference type="Proteomes" id="UP000193067">
    <property type="component" value="Unassembled WGS sequence"/>
</dbReference>
<keyword evidence="2" id="KW-0732">Signal</keyword>
<proteinExistence type="predicted"/>
<organism evidence="3 4">
    <name type="scientific">Trametes coccinea (strain BRFM310)</name>
    <name type="common">Pycnoporus coccineus</name>
    <dbReference type="NCBI Taxonomy" id="1353009"/>
    <lineage>
        <taxon>Eukaryota</taxon>
        <taxon>Fungi</taxon>
        <taxon>Dikarya</taxon>
        <taxon>Basidiomycota</taxon>
        <taxon>Agaricomycotina</taxon>
        <taxon>Agaricomycetes</taxon>
        <taxon>Polyporales</taxon>
        <taxon>Polyporaceae</taxon>
        <taxon>Trametes</taxon>
    </lineage>
</organism>
<name>A0A1Y2IMY8_TRAC3</name>
<dbReference type="EMBL" id="KZ084105">
    <property type="protein sequence ID" value="OSD02479.1"/>
    <property type="molecule type" value="Genomic_DNA"/>
</dbReference>